<evidence type="ECO:0000256" key="1">
    <source>
        <dbReference type="SAM" id="SignalP"/>
    </source>
</evidence>
<dbReference type="InterPro" id="IPR039448">
    <property type="entry name" value="Beta_helix"/>
</dbReference>
<evidence type="ECO:0000313" key="3">
    <source>
        <dbReference type="EMBL" id="TDU64585.1"/>
    </source>
</evidence>
<dbReference type="SUPFAM" id="SSF51126">
    <property type="entry name" value="Pectin lyase-like"/>
    <property type="match status" value="1"/>
</dbReference>
<protein>
    <submittedName>
        <fullName evidence="3">Parallel beta helix pectate lyase-like protein</fullName>
    </submittedName>
</protein>
<organism evidence="3 4">
    <name type="scientific">Prosthecobacter fusiformis</name>
    <dbReference type="NCBI Taxonomy" id="48464"/>
    <lineage>
        <taxon>Bacteria</taxon>
        <taxon>Pseudomonadati</taxon>
        <taxon>Verrucomicrobiota</taxon>
        <taxon>Verrucomicrobiia</taxon>
        <taxon>Verrucomicrobiales</taxon>
        <taxon>Verrucomicrobiaceae</taxon>
        <taxon>Prosthecobacter</taxon>
    </lineage>
</organism>
<accession>A0A4R7RLP5</accession>
<evidence type="ECO:0000259" key="2">
    <source>
        <dbReference type="Pfam" id="PF13229"/>
    </source>
</evidence>
<comment type="caution">
    <text evidence="3">The sequence shown here is derived from an EMBL/GenBank/DDBJ whole genome shotgun (WGS) entry which is preliminary data.</text>
</comment>
<proteinExistence type="predicted"/>
<dbReference type="InterPro" id="IPR006626">
    <property type="entry name" value="PbH1"/>
</dbReference>
<keyword evidence="1" id="KW-0732">Signal</keyword>
<feature type="domain" description="Right handed beta helix" evidence="2">
    <location>
        <begin position="226"/>
        <end position="308"/>
    </location>
</feature>
<keyword evidence="3" id="KW-0456">Lyase</keyword>
<dbReference type="SMART" id="SM00710">
    <property type="entry name" value="PbH1"/>
    <property type="match status" value="7"/>
</dbReference>
<evidence type="ECO:0000313" key="4">
    <source>
        <dbReference type="Proteomes" id="UP000295662"/>
    </source>
</evidence>
<keyword evidence="4" id="KW-1185">Reference proteome</keyword>
<name>A0A4R7RLP5_9BACT</name>
<dbReference type="Gene3D" id="2.160.20.10">
    <property type="entry name" value="Single-stranded right-handed beta-helix, Pectin lyase-like"/>
    <property type="match status" value="1"/>
</dbReference>
<dbReference type="InterPro" id="IPR011050">
    <property type="entry name" value="Pectin_lyase_fold/virulence"/>
</dbReference>
<reference evidence="3 4" key="1">
    <citation type="submission" date="2019-03" db="EMBL/GenBank/DDBJ databases">
        <title>Genomic Encyclopedia of Archaeal and Bacterial Type Strains, Phase II (KMG-II): from individual species to whole genera.</title>
        <authorList>
            <person name="Goeker M."/>
        </authorList>
    </citation>
    <scope>NUCLEOTIDE SEQUENCE [LARGE SCALE GENOMIC DNA]</scope>
    <source>
        <strain evidence="3 4">ATCC 25309</strain>
    </source>
</reference>
<dbReference type="Proteomes" id="UP000295662">
    <property type="component" value="Unassembled WGS sequence"/>
</dbReference>
<gene>
    <name evidence="3" type="ORF">EI77_04036</name>
</gene>
<dbReference type="GO" id="GO:0016829">
    <property type="term" value="F:lyase activity"/>
    <property type="evidence" value="ECO:0007669"/>
    <property type="project" value="UniProtKB-KW"/>
</dbReference>
<dbReference type="Pfam" id="PF13229">
    <property type="entry name" value="Beta_helix"/>
    <property type="match status" value="1"/>
</dbReference>
<feature type="chain" id="PRO_5020276071" evidence="1">
    <location>
        <begin position="20"/>
        <end position="492"/>
    </location>
</feature>
<dbReference type="AlphaFoldDB" id="A0A4R7RLP5"/>
<dbReference type="InterPro" id="IPR012334">
    <property type="entry name" value="Pectin_lyas_fold"/>
</dbReference>
<feature type="signal peptide" evidence="1">
    <location>
        <begin position="1"/>
        <end position="19"/>
    </location>
</feature>
<dbReference type="EMBL" id="SOCA01000010">
    <property type="protein sequence ID" value="TDU64585.1"/>
    <property type="molecule type" value="Genomic_DNA"/>
</dbReference>
<sequence>MKQAILTILFGATLCSASAAGPTDSKAPTEGATGFELRVPAPGPDSIADAILQEAIDKVASAGGGVVLLGAGDFMLSRHDDDETVVIKSNVTLRGQGYATHIYLDPKTPPNDLRYFPMRIGSAKVPAHNVVIEHLRYTGNDNAIGGGSIMGFNARLDEPESLLLSCDNITVRNCWIYDAKQAAGCTKAATAMYLVKHVISPEEAKIAAGETENIRTGYFDANRMDSQFKNWQVYNNYIETCGNKGIELAECNGGLIADNHIVNVVDGPQVIFGSRNVQIRDNIVYFTKSGINITEGSHHIRVSGNHVEPMPEVAEKALVPCLIFRTEPLALHSKISDVVVTGNTFRKHNCTMRFVTRPEALSCVYEGIVLTGNVFDGDVQFFDERNPARTTIRDIHFSDNVCEGMLLSDPQEAMASSHIVVRGNMLRRPGTMILNASNWIWTGNTHVNGSLEIAAGAKGNIVRDNVTSAPITDKGAENVLSGNVVLKKADAP</sequence>